<sequence>MMTIKLHTLREEWTRFHPVLPVLELSLHVSFLLNQTVTGTHKVVPPTDLARLGHRFSDEALFVALGSQGPALKLELLGHHGPCES</sequence>
<proteinExistence type="predicted"/>
<dbReference type="AlphaFoldDB" id="A0A0H1BKJ4"/>
<accession>A0A0H1BKJ4</accession>
<protein>
    <submittedName>
        <fullName evidence="1">Uncharacterized protein</fullName>
    </submittedName>
</protein>
<name>A0A0H1BKJ4_9EURO</name>
<dbReference type="Proteomes" id="UP000053573">
    <property type="component" value="Unassembled WGS sequence"/>
</dbReference>
<gene>
    <name evidence="1" type="ORF">EMPG_12806</name>
</gene>
<organism evidence="1 2">
    <name type="scientific">Blastomyces silverae</name>
    <dbReference type="NCBI Taxonomy" id="2060906"/>
    <lineage>
        <taxon>Eukaryota</taxon>
        <taxon>Fungi</taxon>
        <taxon>Dikarya</taxon>
        <taxon>Ascomycota</taxon>
        <taxon>Pezizomycotina</taxon>
        <taxon>Eurotiomycetes</taxon>
        <taxon>Eurotiomycetidae</taxon>
        <taxon>Onygenales</taxon>
        <taxon>Ajellomycetaceae</taxon>
        <taxon>Blastomyces</taxon>
    </lineage>
</organism>
<dbReference type="EMBL" id="LDEV01001186">
    <property type="protein sequence ID" value="KLJ12049.1"/>
    <property type="molecule type" value="Genomic_DNA"/>
</dbReference>
<evidence type="ECO:0000313" key="2">
    <source>
        <dbReference type="Proteomes" id="UP000053573"/>
    </source>
</evidence>
<keyword evidence="2" id="KW-1185">Reference proteome</keyword>
<comment type="caution">
    <text evidence="1">The sequence shown here is derived from an EMBL/GenBank/DDBJ whole genome shotgun (WGS) entry which is preliminary data.</text>
</comment>
<evidence type="ECO:0000313" key="1">
    <source>
        <dbReference type="EMBL" id="KLJ12049.1"/>
    </source>
</evidence>
<reference evidence="2" key="1">
    <citation type="journal article" date="2015" name="PLoS Genet.">
        <title>The dynamic genome and transcriptome of the human fungal pathogen Blastomyces and close relative Emmonsia.</title>
        <authorList>
            <person name="Munoz J.F."/>
            <person name="Gauthier G.M."/>
            <person name="Desjardins C.A."/>
            <person name="Gallo J.E."/>
            <person name="Holder J."/>
            <person name="Sullivan T.D."/>
            <person name="Marty A.J."/>
            <person name="Carmen J.C."/>
            <person name="Chen Z."/>
            <person name="Ding L."/>
            <person name="Gujja S."/>
            <person name="Magrini V."/>
            <person name="Misas E."/>
            <person name="Mitreva M."/>
            <person name="Priest M."/>
            <person name="Saif S."/>
            <person name="Whiston E.A."/>
            <person name="Young S."/>
            <person name="Zeng Q."/>
            <person name="Goldman W.E."/>
            <person name="Mardis E.R."/>
            <person name="Taylor J.W."/>
            <person name="McEwen J.G."/>
            <person name="Clay O.K."/>
            <person name="Klein B.S."/>
            <person name="Cuomo C.A."/>
        </authorList>
    </citation>
    <scope>NUCLEOTIDE SEQUENCE [LARGE SCALE GENOMIC DNA]</scope>
    <source>
        <strain evidence="2">UAMH 139</strain>
    </source>
</reference>